<accession>A0A5B7HWE3</accession>
<feature type="transmembrane region" description="Helical" evidence="1">
    <location>
        <begin position="20"/>
        <end position="44"/>
    </location>
</feature>
<dbReference type="AlphaFoldDB" id="A0A5B7HWE3"/>
<evidence type="ECO:0000256" key="1">
    <source>
        <dbReference type="SAM" id="Phobius"/>
    </source>
</evidence>
<keyword evidence="1" id="KW-0472">Membrane</keyword>
<organism evidence="2 3">
    <name type="scientific">Portunus trituberculatus</name>
    <name type="common">Swimming crab</name>
    <name type="synonym">Neptunus trituberculatus</name>
    <dbReference type="NCBI Taxonomy" id="210409"/>
    <lineage>
        <taxon>Eukaryota</taxon>
        <taxon>Metazoa</taxon>
        <taxon>Ecdysozoa</taxon>
        <taxon>Arthropoda</taxon>
        <taxon>Crustacea</taxon>
        <taxon>Multicrustacea</taxon>
        <taxon>Malacostraca</taxon>
        <taxon>Eumalacostraca</taxon>
        <taxon>Eucarida</taxon>
        <taxon>Decapoda</taxon>
        <taxon>Pleocyemata</taxon>
        <taxon>Brachyura</taxon>
        <taxon>Eubrachyura</taxon>
        <taxon>Portunoidea</taxon>
        <taxon>Portunidae</taxon>
        <taxon>Portuninae</taxon>
        <taxon>Portunus</taxon>
    </lineage>
</organism>
<evidence type="ECO:0000313" key="2">
    <source>
        <dbReference type="EMBL" id="MPC74263.1"/>
    </source>
</evidence>
<dbReference type="Proteomes" id="UP000324222">
    <property type="component" value="Unassembled WGS sequence"/>
</dbReference>
<keyword evidence="1" id="KW-0812">Transmembrane</keyword>
<reference evidence="2 3" key="1">
    <citation type="submission" date="2019-05" db="EMBL/GenBank/DDBJ databases">
        <title>Another draft genome of Portunus trituberculatus and its Hox gene families provides insights of decapod evolution.</title>
        <authorList>
            <person name="Jeong J.-H."/>
            <person name="Song I."/>
            <person name="Kim S."/>
            <person name="Choi T."/>
            <person name="Kim D."/>
            <person name="Ryu S."/>
            <person name="Kim W."/>
        </authorList>
    </citation>
    <scope>NUCLEOTIDE SEQUENCE [LARGE SCALE GENOMIC DNA]</scope>
    <source>
        <tissue evidence="2">Muscle</tissue>
    </source>
</reference>
<evidence type="ECO:0000313" key="3">
    <source>
        <dbReference type="Proteomes" id="UP000324222"/>
    </source>
</evidence>
<sequence>MPPTVGEDVSVVVEVVTTDIVVSVVVARVVGVFLVVVPVLIRVVESVVRVVEEIASVAFMVVTLAAVFLSDIVVPAVRVVVEVPAVPSLLSFYEVRRSEASQPVILNHPTVNSVKGPFPPMDGVLFACVGEPFVLRSEKLVTKL</sequence>
<proteinExistence type="predicted"/>
<keyword evidence="3" id="KW-1185">Reference proteome</keyword>
<keyword evidence="1" id="KW-1133">Transmembrane helix</keyword>
<dbReference type="EMBL" id="VSRR010038579">
    <property type="protein sequence ID" value="MPC74263.1"/>
    <property type="molecule type" value="Genomic_DNA"/>
</dbReference>
<name>A0A5B7HWE3_PORTR</name>
<gene>
    <name evidence="2" type="ORF">E2C01_068618</name>
</gene>
<feature type="transmembrane region" description="Helical" evidence="1">
    <location>
        <begin position="56"/>
        <end position="81"/>
    </location>
</feature>
<protein>
    <submittedName>
        <fullName evidence="2">Uncharacterized protein</fullName>
    </submittedName>
</protein>
<comment type="caution">
    <text evidence="2">The sequence shown here is derived from an EMBL/GenBank/DDBJ whole genome shotgun (WGS) entry which is preliminary data.</text>
</comment>